<dbReference type="InterPro" id="IPR050194">
    <property type="entry name" value="Glycosyltransferase_grp1"/>
</dbReference>
<dbReference type="PANTHER" id="PTHR45947:SF3">
    <property type="entry name" value="SULFOQUINOVOSYL TRANSFERASE SQD2"/>
    <property type="match status" value="1"/>
</dbReference>
<dbReference type="GO" id="GO:0016757">
    <property type="term" value="F:glycosyltransferase activity"/>
    <property type="evidence" value="ECO:0007669"/>
    <property type="project" value="InterPro"/>
</dbReference>
<dbReference type="InterPro" id="IPR001296">
    <property type="entry name" value="Glyco_trans_1"/>
</dbReference>
<evidence type="ECO:0000259" key="2">
    <source>
        <dbReference type="Pfam" id="PF13439"/>
    </source>
</evidence>
<comment type="caution">
    <text evidence="3">The sequence shown here is derived from an EMBL/GenBank/DDBJ whole genome shotgun (WGS) entry which is preliminary data.</text>
</comment>
<evidence type="ECO:0008006" key="4">
    <source>
        <dbReference type="Google" id="ProtNLM"/>
    </source>
</evidence>
<dbReference type="AlphaFoldDB" id="A0A0F9MHE1"/>
<dbReference type="SUPFAM" id="SSF53756">
    <property type="entry name" value="UDP-Glycosyltransferase/glycogen phosphorylase"/>
    <property type="match status" value="1"/>
</dbReference>
<feature type="domain" description="Glycosyl transferase family 1" evidence="1">
    <location>
        <begin position="188"/>
        <end position="349"/>
    </location>
</feature>
<proteinExistence type="predicted"/>
<name>A0A0F9MHE1_9ZZZZ</name>
<sequence length="374" mass="42062">MKVGIVCYPTHGGSGVVASELAIGLAKKGHEIHIVSYATPFRLRSFHQNIFIHEVGITSYPLFKYPPYALGLATKLVELVEAYDLELIHAHYAVPHAASAYLAKQILNSKLIKIITTLHGTDITLVGTDQSFRRVIKFTIEKSDGVTTVSDYLKQQTIREFDIQREIRVIHNFIDPARPAQHRNQCDRKSYAPHGEKILIHASNFRPVKRVGDVVRIFAEVHAKIPAKLLLIGDGPEQPFIQQLVKDLKLSTDVYFLGEQDYLEPLFFCADLFLLPSEQESFGLTALEAMNCSVPVIATQAGGLPEVITHGETGYLYPVGEIKKMAQKSIELLGNPEKHELFKQQARRRATQSFNADQIIPQYEAFYEEILRAK</sequence>
<dbReference type="NCBIfam" id="TIGR03999">
    <property type="entry name" value="thiol_BshA"/>
    <property type="match status" value="1"/>
</dbReference>
<dbReference type="EMBL" id="LAZR01004644">
    <property type="protein sequence ID" value="KKN06790.1"/>
    <property type="molecule type" value="Genomic_DNA"/>
</dbReference>
<evidence type="ECO:0000259" key="1">
    <source>
        <dbReference type="Pfam" id="PF00534"/>
    </source>
</evidence>
<accession>A0A0F9MHE1</accession>
<dbReference type="GO" id="GO:0071793">
    <property type="term" value="P:bacillithiol biosynthetic process"/>
    <property type="evidence" value="ECO:0007669"/>
    <property type="project" value="InterPro"/>
</dbReference>
<feature type="domain" description="Glycosyltransferase subfamily 4-like N-terminal" evidence="2">
    <location>
        <begin position="12"/>
        <end position="178"/>
    </location>
</feature>
<dbReference type="InterPro" id="IPR028098">
    <property type="entry name" value="Glyco_trans_4-like_N"/>
</dbReference>
<dbReference type="Pfam" id="PF00534">
    <property type="entry name" value="Glycos_transf_1"/>
    <property type="match status" value="1"/>
</dbReference>
<protein>
    <recommendedName>
        <fullName evidence="4">N-acetyl-alpha-D-glucosaminyl L-malate synthase BshA</fullName>
    </recommendedName>
</protein>
<dbReference type="InterPro" id="IPR023881">
    <property type="entry name" value="Thiol_BshA"/>
</dbReference>
<dbReference type="Pfam" id="PF13439">
    <property type="entry name" value="Glyco_transf_4"/>
    <property type="match status" value="1"/>
</dbReference>
<evidence type="ECO:0000313" key="3">
    <source>
        <dbReference type="EMBL" id="KKN06790.1"/>
    </source>
</evidence>
<organism evidence="3">
    <name type="scientific">marine sediment metagenome</name>
    <dbReference type="NCBI Taxonomy" id="412755"/>
    <lineage>
        <taxon>unclassified sequences</taxon>
        <taxon>metagenomes</taxon>
        <taxon>ecological metagenomes</taxon>
    </lineage>
</organism>
<dbReference type="Gene3D" id="3.40.50.2000">
    <property type="entry name" value="Glycogen Phosphorylase B"/>
    <property type="match status" value="2"/>
</dbReference>
<dbReference type="PANTHER" id="PTHR45947">
    <property type="entry name" value="SULFOQUINOVOSYL TRANSFERASE SQD2"/>
    <property type="match status" value="1"/>
</dbReference>
<gene>
    <name evidence="3" type="ORF">LCGC14_1073680</name>
</gene>
<reference evidence="3" key="1">
    <citation type="journal article" date="2015" name="Nature">
        <title>Complex archaea that bridge the gap between prokaryotes and eukaryotes.</title>
        <authorList>
            <person name="Spang A."/>
            <person name="Saw J.H."/>
            <person name="Jorgensen S.L."/>
            <person name="Zaremba-Niedzwiedzka K."/>
            <person name="Martijn J."/>
            <person name="Lind A.E."/>
            <person name="van Eijk R."/>
            <person name="Schleper C."/>
            <person name="Guy L."/>
            <person name="Ettema T.J."/>
        </authorList>
    </citation>
    <scope>NUCLEOTIDE SEQUENCE</scope>
</reference>